<feature type="region of interest" description="Disordered" evidence="1">
    <location>
        <begin position="1"/>
        <end position="21"/>
    </location>
</feature>
<sequence length="191" mass="21556">MHRGPGSIALGAQAKSRNTKFRRRSAWPALRLNGLLSEQPGWSESVDGLNAHNRAVWLYAKKDYLFAAVYVHRVRTLQAVGLTLEFMFATGTSTRNGITEHISKLPFGTGAVEKGSTVISSSIIFSQMCVLRYMVIVSSAWSLAPYFFGHYVLLPIMFATFSTHLYRFPLHPEESVAAWRIWTVLWDDKLM</sequence>
<name>A0AAD6WTD8_9AGAR</name>
<keyword evidence="2" id="KW-0472">Membrane</keyword>
<gene>
    <name evidence="3" type="ORF">C8F04DRAFT_1194159</name>
</gene>
<accession>A0AAD6WTD8</accession>
<keyword evidence="2" id="KW-0812">Transmembrane</keyword>
<evidence type="ECO:0000256" key="2">
    <source>
        <dbReference type="SAM" id="Phobius"/>
    </source>
</evidence>
<proteinExistence type="predicted"/>
<dbReference type="Proteomes" id="UP001218188">
    <property type="component" value="Unassembled WGS sequence"/>
</dbReference>
<keyword evidence="2" id="KW-1133">Transmembrane helix</keyword>
<dbReference type="AlphaFoldDB" id="A0AAD6WTD8"/>
<keyword evidence="4" id="KW-1185">Reference proteome</keyword>
<organism evidence="3 4">
    <name type="scientific">Mycena alexandri</name>
    <dbReference type="NCBI Taxonomy" id="1745969"/>
    <lineage>
        <taxon>Eukaryota</taxon>
        <taxon>Fungi</taxon>
        <taxon>Dikarya</taxon>
        <taxon>Basidiomycota</taxon>
        <taxon>Agaricomycotina</taxon>
        <taxon>Agaricomycetes</taxon>
        <taxon>Agaricomycetidae</taxon>
        <taxon>Agaricales</taxon>
        <taxon>Marasmiineae</taxon>
        <taxon>Mycenaceae</taxon>
        <taxon>Mycena</taxon>
    </lineage>
</organism>
<protein>
    <submittedName>
        <fullName evidence="3">Uncharacterized protein</fullName>
    </submittedName>
</protein>
<evidence type="ECO:0000313" key="3">
    <source>
        <dbReference type="EMBL" id="KAJ7022806.1"/>
    </source>
</evidence>
<dbReference type="EMBL" id="JARJCM010000202">
    <property type="protein sequence ID" value="KAJ7022806.1"/>
    <property type="molecule type" value="Genomic_DNA"/>
</dbReference>
<feature type="transmembrane region" description="Helical" evidence="2">
    <location>
        <begin position="147"/>
        <end position="166"/>
    </location>
</feature>
<comment type="caution">
    <text evidence="3">The sequence shown here is derived from an EMBL/GenBank/DDBJ whole genome shotgun (WGS) entry which is preliminary data.</text>
</comment>
<evidence type="ECO:0000256" key="1">
    <source>
        <dbReference type="SAM" id="MobiDB-lite"/>
    </source>
</evidence>
<reference evidence="3" key="1">
    <citation type="submission" date="2023-03" db="EMBL/GenBank/DDBJ databases">
        <title>Massive genome expansion in bonnet fungi (Mycena s.s.) driven by repeated elements and novel gene families across ecological guilds.</title>
        <authorList>
            <consortium name="Lawrence Berkeley National Laboratory"/>
            <person name="Harder C.B."/>
            <person name="Miyauchi S."/>
            <person name="Viragh M."/>
            <person name="Kuo A."/>
            <person name="Thoen E."/>
            <person name="Andreopoulos B."/>
            <person name="Lu D."/>
            <person name="Skrede I."/>
            <person name="Drula E."/>
            <person name="Henrissat B."/>
            <person name="Morin E."/>
            <person name="Kohler A."/>
            <person name="Barry K."/>
            <person name="LaButti K."/>
            <person name="Morin E."/>
            <person name="Salamov A."/>
            <person name="Lipzen A."/>
            <person name="Mereny Z."/>
            <person name="Hegedus B."/>
            <person name="Baldrian P."/>
            <person name="Stursova M."/>
            <person name="Weitz H."/>
            <person name="Taylor A."/>
            <person name="Grigoriev I.V."/>
            <person name="Nagy L.G."/>
            <person name="Martin F."/>
            <person name="Kauserud H."/>
        </authorList>
    </citation>
    <scope>NUCLEOTIDE SEQUENCE</scope>
    <source>
        <strain evidence="3">CBHHK200</strain>
    </source>
</reference>
<evidence type="ECO:0000313" key="4">
    <source>
        <dbReference type="Proteomes" id="UP001218188"/>
    </source>
</evidence>